<dbReference type="InterPro" id="IPR052158">
    <property type="entry name" value="INH-QAR"/>
</dbReference>
<dbReference type="PROSITE" id="PS01124">
    <property type="entry name" value="HTH_ARAC_FAMILY_2"/>
    <property type="match status" value="1"/>
</dbReference>
<dbReference type="InterPro" id="IPR029062">
    <property type="entry name" value="Class_I_gatase-like"/>
</dbReference>
<organism evidence="5 6">
    <name type="scientific">Pseudoalteromonas luteoviolacea</name>
    <dbReference type="NCBI Taxonomy" id="43657"/>
    <lineage>
        <taxon>Bacteria</taxon>
        <taxon>Pseudomonadati</taxon>
        <taxon>Pseudomonadota</taxon>
        <taxon>Gammaproteobacteria</taxon>
        <taxon>Alteromonadales</taxon>
        <taxon>Pseudoalteromonadaceae</taxon>
        <taxon>Pseudoalteromonas</taxon>
    </lineage>
</organism>
<dbReference type="Gene3D" id="1.10.10.60">
    <property type="entry name" value="Homeodomain-like"/>
    <property type="match status" value="2"/>
</dbReference>
<dbReference type="Pfam" id="PF12833">
    <property type="entry name" value="HTH_18"/>
    <property type="match status" value="1"/>
</dbReference>
<dbReference type="Proteomes" id="UP000093366">
    <property type="component" value="Unassembled WGS sequence"/>
</dbReference>
<protein>
    <submittedName>
        <fullName evidence="5">AraC family transcriptional regulator</fullName>
    </submittedName>
</protein>
<dbReference type="CDD" id="cd03138">
    <property type="entry name" value="GATase1_AraC_2"/>
    <property type="match status" value="1"/>
</dbReference>
<name>A0A1C0TVH4_9GAMM</name>
<dbReference type="PROSITE" id="PS00041">
    <property type="entry name" value="HTH_ARAC_FAMILY_1"/>
    <property type="match status" value="1"/>
</dbReference>
<dbReference type="SUPFAM" id="SSF52317">
    <property type="entry name" value="Class I glutamine amidotransferase-like"/>
    <property type="match status" value="1"/>
</dbReference>
<dbReference type="InterPro" id="IPR020449">
    <property type="entry name" value="Tscrpt_reg_AraC-type_HTH"/>
</dbReference>
<evidence type="ECO:0000259" key="4">
    <source>
        <dbReference type="PROSITE" id="PS01124"/>
    </source>
</evidence>
<dbReference type="AlphaFoldDB" id="A0A1C0TVH4"/>
<evidence type="ECO:0000256" key="3">
    <source>
        <dbReference type="ARBA" id="ARBA00023163"/>
    </source>
</evidence>
<gene>
    <name evidence="5" type="ORF">A7985_05080</name>
</gene>
<dbReference type="GO" id="GO:0003700">
    <property type="term" value="F:DNA-binding transcription factor activity"/>
    <property type="evidence" value="ECO:0007669"/>
    <property type="project" value="InterPro"/>
</dbReference>
<dbReference type="SUPFAM" id="SSF46689">
    <property type="entry name" value="Homeodomain-like"/>
    <property type="match status" value="2"/>
</dbReference>
<dbReference type="InterPro" id="IPR018062">
    <property type="entry name" value="HTH_AraC-typ_CS"/>
</dbReference>
<accession>A0A1C0TVH4</accession>
<dbReference type="InterPro" id="IPR009057">
    <property type="entry name" value="Homeodomain-like_sf"/>
</dbReference>
<evidence type="ECO:0000256" key="1">
    <source>
        <dbReference type="ARBA" id="ARBA00023015"/>
    </source>
</evidence>
<proteinExistence type="predicted"/>
<sequence>MPFSPTSSGQMSKMNKIKIAITLYEQILITSVTLPIEMLRAGEAFAKRHSRDSFVPLDIACLSQTGKTVKTPMGMTMDVQSNFSALTEYDYVIVPSIWRNPRPVVTNNPQLAKSLSEAWHQGATLIGVGTGVCFLAESAILDGHSATTHWHYAKQFSKSYPNVQLKPDYFITQSDRIYSVASLNALADVVVHLIGLFYGKEAANHVQQNFSHEIRKPYEEQRYLEGAVDRHSDEQIAAIQFWLKNNANSISSLSDVAEQFNMSYRSFNRRFKSATGKTAINYVQEVRIQQASELLSSTNLSIQDIALTVGFSSQSQLSRAFKEQMNQTPSSYRQIVRKKLFS</sequence>
<dbReference type="InterPro" id="IPR018060">
    <property type="entry name" value="HTH_AraC"/>
</dbReference>
<evidence type="ECO:0000313" key="6">
    <source>
        <dbReference type="Proteomes" id="UP000093366"/>
    </source>
</evidence>
<evidence type="ECO:0000313" key="5">
    <source>
        <dbReference type="EMBL" id="OCQ23319.1"/>
    </source>
</evidence>
<dbReference type="EMBL" id="MAUJ01000001">
    <property type="protein sequence ID" value="OCQ23319.1"/>
    <property type="molecule type" value="Genomic_DNA"/>
</dbReference>
<dbReference type="PANTHER" id="PTHR43130">
    <property type="entry name" value="ARAC-FAMILY TRANSCRIPTIONAL REGULATOR"/>
    <property type="match status" value="1"/>
</dbReference>
<comment type="caution">
    <text evidence="5">The sequence shown here is derived from an EMBL/GenBank/DDBJ whole genome shotgun (WGS) entry which is preliminary data.</text>
</comment>
<keyword evidence="1" id="KW-0805">Transcription regulation</keyword>
<dbReference type="SMART" id="SM00342">
    <property type="entry name" value="HTH_ARAC"/>
    <property type="match status" value="1"/>
</dbReference>
<keyword evidence="2" id="KW-0238">DNA-binding</keyword>
<evidence type="ECO:0000256" key="2">
    <source>
        <dbReference type="ARBA" id="ARBA00023125"/>
    </source>
</evidence>
<keyword evidence="3" id="KW-0804">Transcription</keyword>
<dbReference type="Gene3D" id="3.40.50.880">
    <property type="match status" value="1"/>
</dbReference>
<reference evidence="6" key="1">
    <citation type="submission" date="2016-07" db="EMBL/GenBank/DDBJ databases">
        <authorList>
            <person name="Florea S."/>
            <person name="Webb J.S."/>
            <person name="Jaromczyk J."/>
            <person name="Schardl C.L."/>
        </authorList>
    </citation>
    <scope>NUCLEOTIDE SEQUENCE [LARGE SCALE GENOMIC DNA]</scope>
    <source>
        <strain evidence="6">IPB1</strain>
    </source>
</reference>
<dbReference type="PRINTS" id="PR00032">
    <property type="entry name" value="HTHARAC"/>
</dbReference>
<feature type="domain" description="HTH araC/xylS-type" evidence="4">
    <location>
        <begin position="237"/>
        <end position="335"/>
    </location>
</feature>
<dbReference type="PANTHER" id="PTHR43130:SF11">
    <property type="entry name" value="TRANSCRIPTIONAL REGULATORY PROTEIN"/>
    <property type="match status" value="1"/>
</dbReference>
<dbReference type="GO" id="GO:0043565">
    <property type="term" value="F:sequence-specific DNA binding"/>
    <property type="evidence" value="ECO:0007669"/>
    <property type="project" value="InterPro"/>
</dbReference>